<dbReference type="EMBL" id="CP042437">
    <property type="protein sequence ID" value="QEC80505.1"/>
    <property type="molecule type" value="Genomic_DNA"/>
</dbReference>
<gene>
    <name evidence="2" type="ORF">FSB76_10035</name>
    <name evidence="3" type="ORF">FSB76_15015</name>
    <name evidence="4" type="ORF">FSB76_25875</name>
    <name evidence="5" type="ORF">FSB76_28380</name>
    <name evidence="6" type="ORF">FSB76_29650</name>
</gene>
<dbReference type="KEGG" id="mgk:FSB76_29650"/>
<evidence type="ECO:0000313" key="4">
    <source>
        <dbReference type="EMBL" id="QEC80610.1"/>
    </source>
</evidence>
<dbReference type="KEGG" id="mgk:FSB76_28380"/>
<feature type="domain" description="Tc1-like transposase DDE" evidence="1">
    <location>
        <begin position="1"/>
        <end position="143"/>
    </location>
</feature>
<dbReference type="Proteomes" id="UP000321362">
    <property type="component" value="Chromosome"/>
</dbReference>
<dbReference type="EMBL" id="CP042437">
    <property type="protein sequence ID" value="QEC80627.1"/>
    <property type="molecule type" value="Genomic_DNA"/>
</dbReference>
<dbReference type="Pfam" id="PF13358">
    <property type="entry name" value="DDE_3"/>
    <property type="match status" value="1"/>
</dbReference>
<dbReference type="EMBL" id="CP042437">
    <property type="protein sequence ID" value="QEC80610.1"/>
    <property type="molecule type" value="Genomic_DNA"/>
</dbReference>
<evidence type="ECO:0000313" key="7">
    <source>
        <dbReference type="Proteomes" id="UP000321362"/>
    </source>
</evidence>
<dbReference type="InterPro" id="IPR047655">
    <property type="entry name" value="Transpos_IS630-like"/>
</dbReference>
<dbReference type="AlphaFoldDB" id="A0A5B8W988"/>
<dbReference type="EMBL" id="CP042437">
    <property type="protein sequence ID" value="QEC80454.1"/>
    <property type="molecule type" value="Genomic_DNA"/>
</dbReference>
<dbReference type="InterPro" id="IPR036397">
    <property type="entry name" value="RNaseH_sf"/>
</dbReference>
<reference evidence="2" key="2">
    <citation type="submission" date="2019-08" db="EMBL/GenBank/DDBJ databases">
        <authorList>
            <person name="Im W.-T."/>
        </authorList>
    </citation>
    <scope>NUCLEOTIDE SEQUENCE</scope>
    <source>
        <strain evidence="2">KHI28</strain>
    </source>
</reference>
<reference evidence="2 7" key="1">
    <citation type="journal article" date="2013" name="J. Microbiol.">
        <title>Mucilaginibacter ginsenosidivorax sp. nov., with ginsenoside converting activity isolated from sediment.</title>
        <authorList>
            <person name="Kim J.K."/>
            <person name="Choi T.E."/>
            <person name="Liu Q.M."/>
            <person name="Park H.Y."/>
            <person name="Yi T.H."/>
            <person name="Yoon M.H."/>
            <person name="Kim S.C."/>
            <person name="Im W.T."/>
        </authorList>
    </citation>
    <scope>NUCLEOTIDE SEQUENCE [LARGE SCALE GENOMIC DNA]</scope>
    <source>
        <strain evidence="2 7">KHI28</strain>
    </source>
</reference>
<dbReference type="KEGG" id="mgk:FSB76_10035"/>
<accession>A0A5B8W988</accession>
<evidence type="ECO:0000313" key="2">
    <source>
        <dbReference type="EMBL" id="QEC80454.1"/>
    </source>
</evidence>
<evidence type="ECO:0000313" key="6">
    <source>
        <dbReference type="EMBL" id="QEC80635.1"/>
    </source>
</evidence>
<proteinExistence type="predicted"/>
<dbReference type="GO" id="GO:0003676">
    <property type="term" value="F:nucleic acid binding"/>
    <property type="evidence" value="ECO:0007669"/>
    <property type="project" value="InterPro"/>
</dbReference>
<evidence type="ECO:0000313" key="5">
    <source>
        <dbReference type="EMBL" id="QEC80627.1"/>
    </source>
</evidence>
<name>A0A5B8W988_9SPHI</name>
<dbReference type="PANTHER" id="PTHR46564:SF1">
    <property type="entry name" value="TRANSPOSASE"/>
    <property type="match status" value="1"/>
</dbReference>
<dbReference type="InterPro" id="IPR038717">
    <property type="entry name" value="Tc1-like_DDE_dom"/>
</dbReference>
<dbReference type="Gene3D" id="3.30.420.10">
    <property type="entry name" value="Ribonuclease H-like superfamily/Ribonuclease H"/>
    <property type="match status" value="1"/>
</dbReference>
<dbReference type="NCBIfam" id="NF033545">
    <property type="entry name" value="transpos_IS630"/>
    <property type="match status" value="1"/>
</dbReference>
<organism evidence="2 7">
    <name type="scientific">Mucilaginibacter ginsenosidivorax</name>
    <dbReference type="NCBI Taxonomy" id="862126"/>
    <lineage>
        <taxon>Bacteria</taxon>
        <taxon>Pseudomonadati</taxon>
        <taxon>Bacteroidota</taxon>
        <taxon>Sphingobacteriia</taxon>
        <taxon>Sphingobacteriales</taxon>
        <taxon>Sphingobacteriaceae</taxon>
        <taxon>Mucilaginibacter</taxon>
    </lineage>
</organism>
<protein>
    <submittedName>
        <fullName evidence="2">IS630 family transposase</fullName>
    </submittedName>
</protein>
<evidence type="ECO:0000259" key="1">
    <source>
        <dbReference type="Pfam" id="PF13358"/>
    </source>
</evidence>
<dbReference type="PANTHER" id="PTHR46564">
    <property type="entry name" value="TRANSPOSASE"/>
    <property type="match status" value="1"/>
</dbReference>
<keyword evidence="7" id="KW-1185">Reference proteome</keyword>
<dbReference type="KEGG" id="mgk:FSB76_15015"/>
<evidence type="ECO:0000313" key="3">
    <source>
        <dbReference type="EMBL" id="QEC80505.1"/>
    </source>
</evidence>
<dbReference type="OrthoDB" id="64529at2"/>
<dbReference type="KEGG" id="mgk:FSB76_25875"/>
<dbReference type="EMBL" id="CP042437">
    <property type="protein sequence ID" value="QEC80635.1"/>
    <property type="molecule type" value="Genomic_DNA"/>
</dbReference>
<sequence length="170" mass="20105">MLYEDECSLSNTATVSYGWSKKGEQPQIPCKQRKRERQTVFGSYNYDTGQITVSFADKGNSHTFKKHLKKILATYKGVSKIIVVLDNVAYHHAKKINAWIERHPVLELFFLPPYSPDLNAVERAWWYMRKKITHNRYLKTLKERKAAFWKMFSHFLKPNIELKTVCEINY</sequence>